<evidence type="ECO:0000256" key="2">
    <source>
        <dbReference type="ARBA" id="ARBA00009514"/>
    </source>
</evidence>
<keyword evidence="5" id="KW-0812">Transmembrane</keyword>
<dbReference type="Pfam" id="PF07011">
    <property type="entry name" value="Elf4"/>
    <property type="match status" value="1"/>
</dbReference>
<feature type="transmembrane region" description="Helical" evidence="5">
    <location>
        <begin position="20"/>
        <end position="41"/>
    </location>
</feature>
<dbReference type="PANTHER" id="PTHR33469:SF16">
    <property type="entry name" value="PROTEIN ELF4-LIKE 4"/>
    <property type="match status" value="1"/>
</dbReference>
<evidence type="ECO:0000313" key="7">
    <source>
        <dbReference type="EMBL" id="CAL0326145.1"/>
    </source>
</evidence>
<dbReference type="GO" id="GO:0009649">
    <property type="term" value="P:entrainment of circadian clock"/>
    <property type="evidence" value="ECO:0007669"/>
    <property type="project" value="TreeGrafter"/>
</dbReference>
<gene>
    <name evidence="7" type="ORF">LLUT_LOCUS27205</name>
</gene>
<dbReference type="InterPro" id="IPR009741">
    <property type="entry name" value="EARLY_FLOWERING_4_dom"/>
</dbReference>
<dbReference type="GO" id="GO:0042753">
    <property type="term" value="P:positive regulation of circadian rhythm"/>
    <property type="evidence" value="ECO:0007669"/>
    <property type="project" value="InterPro"/>
</dbReference>
<dbReference type="Proteomes" id="UP001497480">
    <property type="component" value="Unassembled WGS sequence"/>
</dbReference>
<evidence type="ECO:0000256" key="4">
    <source>
        <dbReference type="ARBA" id="ARBA00023242"/>
    </source>
</evidence>
<keyword evidence="5" id="KW-1133">Transmembrane helix</keyword>
<evidence type="ECO:0000313" key="8">
    <source>
        <dbReference type="Proteomes" id="UP001497480"/>
    </source>
</evidence>
<keyword evidence="5" id="KW-0472">Membrane</keyword>
<keyword evidence="8" id="KW-1185">Reference proteome</keyword>
<sequence length="122" mass="13825">MLSYSDMSVVKSGLIPAEPIVVLSYVFYFLPTIAKLGLFVARWVAQTFHNSFVQVQNILGQNRMLVNETNWNYESKVPDNLSKNVGLIRELNNTVRRVVDLIPVDSLIEEVPTVELLICSEL</sequence>
<evidence type="ECO:0000256" key="3">
    <source>
        <dbReference type="ARBA" id="ARBA00023108"/>
    </source>
</evidence>
<protein>
    <recommendedName>
        <fullName evidence="6">Protein EARLY FLOWERING 4 domain-containing protein</fullName>
    </recommendedName>
</protein>
<evidence type="ECO:0000256" key="5">
    <source>
        <dbReference type="SAM" id="Phobius"/>
    </source>
</evidence>
<comment type="subcellular location">
    <subcellularLocation>
        <location evidence="1">Nucleus</location>
    </subcellularLocation>
</comment>
<name>A0AAV1XYJ4_LUPLU</name>
<accession>A0AAV1XYJ4</accession>
<dbReference type="GO" id="GO:0005634">
    <property type="term" value="C:nucleus"/>
    <property type="evidence" value="ECO:0007669"/>
    <property type="project" value="UniProtKB-SubCell"/>
</dbReference>
<keyword evidence="4" id="KW-0539">Nucleus</keyword>
<dbReference type="InterPro" id="IPR040462">
    <property type="entry name" value="EARLY_FLOWERING_4"/>
</dbReference>
<reference evidence="7 8" key="1">
    <citation type="submission" date="2024-03" db="EMBL/GenBank/DDBJ databases">
        <authorList>
            <person name="Martinez-Hernandez J."/>
        </authorList>
    </citation>
    <scope>NUCLEOTIDE SEQUENCE [LARGE SCALE GENOMIC DNA]</scope>
</reference>
<comment type="caution">
    <text evidence="7">The sequence shown here is derived from an EMBL/GenBank/DDBJ whole genome shotgun (WGS) entry which is preliminary data.</text>
</comment>
<comment type="similarity">
    <text evidence="2">Belongs to the EARLY FLOWERING 4 family.</text>
</comment>
<dbReference type="PANTHER" id="PTHR33469">
    <property type="entry name" value="PROTEIN ELF4-LIKE 4"/>
    <property type="match status" value="1"/>
</dbReference>
<keyword evidence="3" id="KW-0090">Biological rhythms</keyword>
<dbReference type="AlphaFoldDB" id="A0AAV1XYJ4"/>
<evidence type="ECO:0000256" key="1">
    <source>
        <dbReference type="ARBA" id="ARBA00004123"/>
    </source>
</evidence>
<feature type="domain" description="Protein EARLY FLOWERING 4" evidence="6">
    <location>
        <begin position="44"/>
        <end position="101"/>
    </location>
</feature>
<evidence type="ECO:0000259" key="6">
    <source>
        <dbReference type="Pfam" id="PF07011"/>
    </source>
</evidence>
<dbReference type="GO" id="GO:0048511">
    <property type="term" value="P:rhythmic process"/>
    <property type="evidence" value="ECO:0007669"/>
    <property type="project" value="UniProtKB-KW"/>
</dbReference>
<dbReference type="EMBL" id="CAXHTB010000019">
    <property type="protein sequence ID" value="CAL0326145.1"/>
    <property type="molecule type" value="Genomic_DNA"/>
</dbReference>
<organism evidence="7 8">
    <name type="scientific">Lupinus luteus</name>
    <name type="common">European yellow lupine</name>
    <dbReference type="NCBI Taxonomy" id="3873"/>
    <lineage>
        <taxon>Eukaryota</taxon>
        <taxon>Viridiplantae</taxon>
        <taxon>Streptophyta</taxon>
        <taxon>Embryophyta</taxon>
        <taxon>Tracheophyta</taxon>
        <taxon>Spermatophyta</taxon>
        <taxon>Magnoliopsida</taxon>
        <taxon>eudicotyledons</taxon>
        <taxon>Gunneridae</taxon>
        <taxon>Pentapetalae</taxon>
        <taxon>rosids</taxon>
        <taxon>fabids</taxon>
        <taxon>Fabales</taxon>
        <taxon>Fabaceae</taxon>
        <taxon>Papilionoideae</taxon>
        <taxon>50 kb inversion clade</taxon>
        <taxon>genistoids sensu lato</taxon>
        <taxon>core genistoids</taxon>
        <taxon>Genisteae</taxon>
        <taxon>Lupinus</taxon>
    </lineage>
</organism>
<proteinExistence type="inferred from homology"/>